<dbReference type="InterPro" id="IPR013078">
    <property type="entry name" value="His_Pase_superF_clade-1"/>
</dbReference>
<proteinExistence type="predicted"/>
<dbReference type="Proteomes" id="UP000530928">
    <property type="component" value="Unassembled WGS sequence"/>
</dbReference>
<protein>
    <submittedName>
        <fullName evidence="3">8-oxo-dGTP diphosphatase</fullName>
        <ecNumber evidence="3">3.6.1.55</ecNumber>
    </submittedName>
</protein>
<dbReference type="CDD" id="cd07067">
    <property type="entry name" value="HP_PGM_like"/>
    <property type="match status" value="1"/>
</dbReference>
<sequence length="277" mass="31174">MTAEPIRASGAVVWRGSPDAPEIAVVHRPRYDDWTFPKGKAEPREHDIVTALREVREETGFTVTLGRRLPAHDYTHNGRPKRVNYWTARLMSGHFTPNDEVDELVWLDPAAARDRLTFPFDAALLDRLRPLDTVPLVLVRHGTAGERDAWQGPDRLRPLDAHGLIQARILAKILPAYQPRLLLSSPSLRCVQTLEPFLRTLLNSVDASPALEPLLSEEEWDPDKTVDLVDGIRVPAVVCSHGKVLPALAPRHLDKGAFVVRHRLGERVVAEEYHLTR</sequence>
<dbReference type="PANTHER" id="PTHR21340:SF0">
    <property type="entry name" value="BIS(5'-NUCLEOSYL)-TETRAPHOSPHATASE [ASYMMETRICAL]"/>
    <property type="match status" value="1"/>
</dbReference>
<evidence type="ECO:0000313" key="3">
    <source>
        <dbReference type="EMBL" id="MBA2895542.1"/>
    </source>
</evidence>
<keyword evidence="4" id="KW-1185">Reference proteome</keyword>
<dbReference type="GO" id="GO:0035539">
    <property type="term" value="F:8-oxo-7,8-dihydrodeoxyguanosine triphosphate pyrophosphatase activity"/>
    <property type="evidence" value="ECO:0007669"/>
    <property type="project" value="UniProtKB-EC"/>
</dbReference>
<keyword evidence="1 3" id="KW-0378">Hydrolase</keyword>
<dbReference type="EC" id="3.6.1.55" evidence="3"/>
<dbReference type="PROSITE" id="PS51462">
    <property type="entry name" value="NUDIX"/>
    <property type="match status" value="1"/>
</dbReference>
<dbReference type="RefSeq" id="WP_181614275.1">
    <property type="nucleotide sequence ID" value="NZ_BAABAM010000019.1"/>
</dbReference>
<dbReference type="GO" id="GO:0004081">
    <property type="term" value="F:bis(5'-nucleosyl)-tetraphosphatase (asymmetrical) activity"/>
    <property type="evidence" value="ECO:0007669"/>
    <property type="project" value="TreeGrafter"/>
</dbReference>
<name>A0A7W0CQP8_9ACTN</name>
<dbReference type="InterPro" id="IPR015797">
    <property type="entry name" value="NUDIX_hydrolase-like_dom_sf"/>
</dbReference>
<dbReference type="AlphaFoldDB" id="A0A7W0CQP8"/>
<dbReference type="InterPro" id="IPR000086">
    <property type="entry name" value="NUDIX_hydrolase_dom"/>
</dbReference>
<dbReference type="CDD" id="cd03673">
    <property type="entry name" value="NUDIX_Ap6A_hydrolase"/>
    <property type="match status" value="1"/>
</dbReference>
<evidence type="ECO:0000259" key="2">
    <source>
        <dbReference type="PROSITE" id="PS51462"/>
    </source>
</evidence>
<accession>A0A7W0CQP8</accession>
<dbReference type="SUPFAM" id="SSF53254">
    <property type="entry name" value="Phosphoglycerate mutase-like"/>
    <property type="match status" value="1"/>
</dbReference>
<dbReference type="PROSITE" id="PS00893">
    <property type="entry name" value="NUDIX_BOX"/>
    <property type="match status" value="1"/>
</dbReference>
<evidence type="ECO:0000256" key="1">
    <source>
        <dbReference type="ARBA" id="ARBA00022801"/>
    </source>
</evidence>
<dbReference type="Gene3D" id="3.40.50.1240">
    <property type="entry name" value="Phosphoglycerate mutase-like"/>
    <property type="match status" value="1"/>
</dbReference>
<organism evidence="3 4">
    <name type="scientific">Nonomuraea soli</name>
    <dbReference type="NCBI Taxonomy" id="1032476"/>
    <lineage>
        <taxon>Bacteria</taxon>
        <taxon>Bacillati</taxon>
        <taxon>Actinomycetota</taxon>
        <taxon>Actinomycetes</taxon>
        <taxon>Streptosporangiales</taxon>
        <taxon>Streptosporangiaceae</taxon>
        <taxon>Nonomuraea</taxon>
    </lineage>
</organism>
<dbReference type="InterPro" id="IPR029033">
    <property type="entry name" value="His_PPase_superfam"/>
</dbReference>
<feature type="domain" description="Nudix hydrolase" evidence="2">
    <location>
        <begin position="4"/>
        <end position="130"/>
    </location>
</feature>
<dbReference type="GO" id="GO:0006167">
    <property type="term" value="P:AMP biosynthetic process"/>
    <property type="evidence" value="ECO:0007669"/>
    <property type="project" value="TreeGrafter"/>
</dbReference>
<dbReference type="PANTHER" id="PTHR21340">
    <property type="entry name" value="DIADENOSINE 5,5-P1,P4-TETRAPHOSPHATE PYROPHOSPHOHYDROLASE MUTT"/>
    <property type="match status" value="1"/>
</dbReference>
<dbReference type="Gene3D" id="3.90.79.10">
    <property type="entry name" value="Nucleoside Triphosphate Pyrophosphohydrolase"/>
    <property type="match status" value="1"/>
</dbReference>
<gene>
    <name evidence="3" type="ORF">HNR30_006928</name>
</gene>
<dbReference type="EMBL" id="JACDUR010000007">
    <property type="protein sequence ID" value="MBA2895542.1"/>
    <property type="molecule type" value="Genomic_DNA"/>
</dbReference>
<dbReference type="Pfam" id="PF00293">
    <property type="entry name" value="NUDIX"/>
    <property type="match status" value="1"/>
</dbReference>
<dbReference type="Pfam" id="PF00300">
    <property type="entry name" value="His_Phos_1"/>
    <property type="match status" value="1"/>
</dbReference>
<dbReference type="SUPFAM" id="SSF55811">
    <property type="entry name" value="Nudix"/>
    <property type="match status" value="1"/>
</dbReference>
<dbReference type="InterPro" id="IPR020084">
    <property type="entry name" value="NUDIX_hydrolase_CS"/>
</dbReference>
<reference evidence="3 4" key="1">
    <citation type="submission" date="2020-07" db="EMBL/GenBank/DDBJ databases">
        <title>Genomic Encyclopedia of Type Strains, Phase IV (KMG-IV): sequencing the most valuable type-strain genomes for metagenomic binning, comparative biology and taxonomic classification.</title>
        <authorList>
            <person name="Goeker M."/>
        </authorList>
    </citation>
    <scope>NUCLEOTIDE SEQUENCE [LARGE SCALE GENOMIC DNA]</scope>
    <source>
        <strain evidence="3 4">DSM 45533</strain>
    </source>
</reference>
<dbReference type="SMART" id="SM00855">
    <property type="entry name" value="PGAM"/>
    <property type="match status" value="1"/>
</dbReference>
<dbReference type="GO" id="GO:0006754">
    <property type="term" value="P:ATP biosynthetic process"/>
    <property type="evidence" value="ECO:0007669"/>
    <property type="project" value="TreeGrafter"/>
</dbReference>
<evidence type="ECO:0000313" key="4">
    <source>
        <dbReference type="Proteomes" id="UP000530928"/>
    </source>
</evidence>
<comment type="caution">
    <text evidence="3">The sequence shown here is derived from an EMBL/GenBank/DDBJ whole genome shotgun (WGS) entry which is preliminary data.</text>
</comment>
<dbReference type="InterPro" id="IPR051325">
    <property type="entry name" value="Nudix_hydrolase_domain"/>
</dbReference>